<protein>
    <submittedName>
        <fullName evidence="7">ATP-binding cassette domain-containing protein</fullName>
    </submittedName>
</protein>
<keyword evidence="3" id="KW-0472">Membrane</keyword>
<dbReference type="GO" id="GO:0016887">
    <property type="term" value="F:ATP hydrolysis activity"/>
    <property type="evidence" value="ECO:0007669"/>
    <property type="project" value="InterPro"/>
</dbReference>
<dbReference type="InterPro" id="IPR003593">
    <property type="entry name" value="AAA+_ATPase"/>
</dbReference>
<dbReference type="InterPro" id="IPR013563">
    <property type="entry name" value="Oligopep_ABC_C"/>
</dbReference>
<dbReference type="InterPro" id="IPR017871">
    <property type="entry name" value="ABC_transporter-like_CS"/>
</dbReference>
<dbReference type="PANTHER" id="PTHR43776">
    <property type="entry name" value="TRANSPORT ATP-BINDING PROTEIN"/>
    <property type="match status" value="1"/>
</dbReference>
<dbReference type="InterPro" id="IPR050319">
    <property type="entry name" value="ABC_transp_ATP-bind"/>
</dbReference>
<sequence length="520" mass="55648">MNAPLVHVRNLRVSFEAHGQLRRAVSGVSFDVRPGECVALVGESGSGKSVSARCLIGLNSPNARIEADALELDGQNLLGLGERAWRGIRGQGVGYILQDALVSLDPLRTIGQELEEAIRATGSAPRGALRARGLELLAQAQMPEPATRYGEYPAQLSGGLRQRALIATAIAGRPPVLIADEPTTALDVSVQQEILALFAELKRQGIALILISHDLGVVSRLADRVLVLRQGQVVESGDMARVLHHPTHEYTRSLIDAIPHFDGPGLAADAGSAPVILHADDISKRFAGREALRGVSIELRRGRTLGLVGESGSGKTTLARIVAGLETASEGRIRTEALAPAPSRARTIQFVHQDPLSAFDPRYTVGRVIGEALWLRFGREPAARHEERIAVWLGKVGLDPALAARRPLTLSGGQRQRVAIARALAVEPQVVVLDEPVSALDVSVQKQILALIAALQRETGVACLFISHDLGVIRQVSHQVAVLRHGELREYGDAAEVLGRPRDPYTRQLIAAVPALARAA</sequence>
<evidence type="ECO:0000256" key="4">
    <source>
        <dbReference type="ARBA" id="ARBA00022741"/>
    </source>
</evidence>
<evidence type="ECO:0000256" key="3">
    <source>
        <dbReference type="ARBA" id="ARBA00022475"/>
    </source>
</evidence>
<keyword evidence="5 7" id="KW-0067">ATP-binding</keyword>
<dbReference type="PROSITE" id="PS50893">
    <property type="entry name" value="ABC_TRANSPORTER_2"/>
    <property type="match status" value="2"/>
</dbReference>
<dbReference type="EMBL" id="CP047650">
    <property type="protein sequence ID" value="QHJ00909.1"/>
    <property type="molecule type" value="Genomic_DNA"/>
</dbReference>
<dbReference type="Pfam" id="PF00005">
    <property type="entry name" value="ABC_tran"/>
    <property type="match status" value="2"/>
</dbReference>
<evidence type="ECO:0000256" key="2">
    <source>
        <dbReference type="ARBA" id="ARBA00022448"/>
    </source>
</evidence>
<accession>A0A857JDR5</accession>
<dbReference type="GO" id="GO:0055085">
    <property type="term" value="P:transmembrane transport"/>
    <property type="evidence" value="ECO:0007669"/>
    <property type="project" value="UniProtKB-ARBA"/>
</dbReference>
<dbReference type="GO" id="GO:0015833">
    <property type="term" value="P:peptide transport"/>
    <property type="evidence" value="ECO:0007669"/>
    <property type="project" value="InterPro"/>
</dbReference>
<dbReference type="SMART" id="SM00382">
    <property type="entry name" value="AAA"/>
    <property type="match status" value="2"/>
</dbReference>
<evidence type="ECO:0000313" key="8">
    <source>
        <dbReference type="Proteomes" id="UP000464787"/>
    </source>
</evidence>
<evidence type="ECO:0000259" key="6">
    <source>
        <dbReference type="PROSITE" id="PS50893"/>
    </source>
</evidence>
<keyword evidence="2" id="KW-0813">Transport</keyword>
<dbReference type="PROSITE" id="PS00211">
    <property type="entry name" value="ABC_TRANSPORTER_1"/>
    <property type="match status" value="1"/>
</dbReference>
<dbReference type="Gene3D" id="3.40.50.300">
    <property type="entry name" value="P-loop containing nucleotide triphosphate hydrolases"/>
    <property type="match status" value="2"/>
</dbReference>
<dbReference type="Proteomes" id="UP000464787">
    <property type="component" value="Chromosome"/>
</dbReference>
<keyword evidence="4" id="KW-0547">Nucleotide-binding</keyword>
<evidence type="ECO:0000256" key="1">
    <source>
        <dbReference type="ARBA" id="ARBA00005417"/>
    </source>
</evidence>
<proteinExistence type="inferred from homology"/>
<comment type="similarity">
    <text evidence="1">Belongs to the ABC transporter superfamily.</text>
</comment>
<keyword evidence="8" id="KW-1185">Reference proteome</keyword>
<dbReference type="InterPro" id="IPR003439">
    <property type="entry name" value="ABC_transporter-like_ATP-bd"/>
</dbReference>
<dbReference type="RefSeq" id="WP_160554718.1">
    <property type="nucleotide sequence ID" value="NZ_CP047650.1"/>
</dbReference>
<evidence type="ECO:0000313" key="7">
    <source>
        <dbReference type="EMBL" id="QHJ00909.1"/>
    </source>
</evidence>
<dbReference type="SUPFAM" id="SSF52540">
    <property type="entry name" value="P-loop containing nucleoside triphosphate hydrolases"/>
    <property type="match status" value="2"/>
</dbReference>
<feature type="domain" description="ABC transporter" evidence="6">
    <location>
        <begin position="6"/>
        <end position="255"/>
    </location>
</feature>
<organism evidence="7 8">
    <name type="scientific">Xylophilus rhododendri</name>
    <dbReference type="NCBI Taxonomy" id="2697032"/>
    <lineage>
        <taxon>Bacteria</taxon>
        <taxon>Pseudomonadati</taxon>
        <taxon>Pseudomonadota</taxon>
        <taxon>Betaproteobacteria</taxon>
        <taxon>Burkholderiales</taxon>
        <taxon>Xylophilus</taxon>
    </lineage>
</organism>
<dbReference type="AlphaFoldDB" id="A0A857JDR5"/>
<feature type="domain" description="ABC transporter" evidence="6">
    <location>
        <begin position="277"/>
        <end position="510"/>
    </location>
</feature>
<gene>
    <name evidence="7" type="ORF">GT347_24715</name>
</gene>
<dbReference type="PANTHER" id="PTHR43776:SF7">
    <property type="entry name" value="D,D-DIPEPTIDE TRANSPORT ATP-BINDING PROTEIN DDPF-RELATED"/>
    <property type="match status" value="1"/>
</dbReference>
<dbReference type="GO" id="GO:0005524">
    <property type="term" value="F:ATP binding"/>
    <property type="evidence" value="ECO:0007669"/>
    <property type="project" value="UniProtKB-KW"/>
</dbReference>
<evidence type="ECO:0000256" key="5">
    <source>
        <dbReference type="ARBA" id="ARBA00022840"/>
    </source>
</evidence>
<dbReference type="KEGG" id="xyk:GT347_24715"/>
<dbReference type="Pfam" id="PF08352">
    <property type="entry name" value="oligo_HPY"/>
    <property type="match status" value="2"/>
</dbReference>
<dbReference type="InterPro" id="IPR027417">
    <property type="entry name" value="P-loop_NTPase"/>
</dbReference>
<name>A0A857JDR5_9BURK</name>
<keyword evidence="3" id="KW-1003">Cell membrane</keyword>
<reference evidence="7 8" key="1">
    <citation type="submission" date="2020-01" db="EMBL/GenBank/DDBJ databases">
        <title>Genome sequencing of strain KACC 21265.</title>
        <authorList>
            <person name="Heo J."/>
            <person name="Kim S.-J."/>
            <person name="Kim J.-S."/>
            <person name="Hong S.-B."/>
            <person name="Kwon S.-W."/>
        </authorList>
    </citation>
    <scope>NUCLEOTIDE SEQUENCE [LARGE SCALE GENOMIC DNA]</scope>
    <source>
        <strain evidence="7 8">KACC 21265</strain>
    </source>
</reference>
<dbReference type="CDD" id="cd03257">
    <property type="entry name" value="ABC_NikE_OppD_transporters"/>
    <property type="match status" value="2"/>
</dbReference>